<name>I3IRM4_9LILI</name>
<dbReference type="EMBL" id="FR822740">
    <property type="protein sequence ID" value="CBZ41767.1"/>
    <property type="molecule type" value="mRNA"/>
</dbReference>
<organism evidence="2">
    <name type="scientific">Alstroemeria peruviana</name>
    <dbReference type="NCBI Taxonomy" id="245552"/>
    <lineage>
        <taxon>Eukaryota</taxon>
        <taxon>Viridiplantae</taxon>
        <taxon>Streptophyta</taxon>
        <taxon>Embryophyta</taxon>
        <taxon>Tracheophyta</taxon>
        <taxon>Spermatophyta</taxon>
        <taxon>Magnoliopsida</taxon>
        <taxon>Liliopsida</taxon>
        <taxon>Liliales</taxon>
        <taxon>Alstroemeriaceae</taxon>
        <taxon>Alstroemeria</taxon>
    </lineage>
</organism>
<evidence type="ECO:0000256" key="1">
    <source>
        <dbReference type="SAM" id="MobiDB-lite"/>
    </source>
</evidence>
<proteinExistence type="evidence at transcript level"/>
<accession>I3IRM4</accession>
<reference evidence="2" key="1">
    <citation type="thesis" date="2010" institute="Department of School of Biosciences" country="Cardiff University, Cardiff, United Kingdom">
        <title>Floral scent evaluation of Alstroemeria.</title>
        <authorList>
            <person name="Aros D."/>
        </authorList>
    </citation>
    <scope>NUCLEOTIDE SEQUENCE</scope>
    <source>
        <tissue evidence="2">Petal</tissue>
    </source>
</reference>
<feature type="region of interest" description="Disordered" evidence="1">
    <location>
        <begin position="1"/>
        <end position="40"/>
    </location>
</feature>
<protein>
    <submittedName>
        <fullName evidence="2">Terpene synthase</fullName>
    </submittedName>
</protein>
<feature type="compositionally biased region" description="Polar residues" evidence="1">
    <location>
        <begin position="25"/>
        <end position="40"/>
    </location>
</feature>
<gene>
    <name evidence="2" type="primary">alstroTPS-5'</name>
</gene>
<dbReference type="AlphaFoldDB" id="I3IRM4"/>
<reference evidence="2" key="2">
    <citation type="journal article" date="2012" name="J. Exp. Bot.">
        <title>Volatile emissions of scented Alstroemeria genotypes are dominated by terpenes, and a myrcene synthase gene is highly expressed in scented Alstroemeria flowers.</title>
        <authorList>
            <person name="Aros D."/>
            <person name="Gonzalez V."/>
            <person name="Allemann R.K."/>
            <person name="Muller C.T."/>
            <person name="Rosati C."/>
            <person name="Rogers H.J."/>
        </authorList>
    </citation>
    <scope>NUCLEOTIDE SEQUENCE</scope>
    <source>
        <tissue evidence="2">Petal</tissue>
    </source>
</reference>
<sequence>RPSLKQMASHLPLLLPSPRPPVASGPSNMSPKQRRSANYTPTVWNNNYLQTLESDFTGMECAARLEKL</sequence>
<feature type="non-terminal residue" evidence="2">
    <location>
        <position position="1"/>
    </location>
</feature>
<feature type="non-terminal residue" evidence="2">
    <location>
        <position position="68"/>
    </location>
</feature>
<evidence type="ECO:0000313" key="2">
    <source>
        <dbReference type="EMBL" id="CBZ41767.1"/>
    </source>
</evidence>